<dbReference type="Proteomes" id="UP000886251">
    <property type="component" value="Unassembled WGS sequence"/>
</dbReference>
<comment type="subunit">
    <text evidence="5">Part of the 50S ribosomal subunit; part of the 5S rRNA/L5/L18/L25 subcomplex. Contacts the 5S rRNA. Binds to the 5S rRNA independently of L5 and L18.</text>
</comment>
<keyword evidence="4 5" id="KW-0687">Ribonucleoprotein</keyword>
<keyword evidence="2 5" id="KW-0694">RNA-binding</keyword>
<dbReference type="AlphaFoldDB" id="A0A831W6C5"/>
<dbReference type="GO" id="GO:0003735">
    <property type="term" value="F:structural constituent of ribosome"/>
    <property type="evidence" value="ECO:0007669"/>
    <property type="project" value="InterPro"/>
</dbReference>
<evidence type="ECO:0000256" key="6">
    <source>
        <dbReference type="SAM" id="MobiDB-lite"/>
    </source>
</evidence>
<sequence length="212" mass="22894">MRETYEINAQLRTDTGKGASRRLRRQGLIPGIVYGAGQDPVMITVAHNELLLQLEHEAFLSSVLDLNLGGTKEQVILKDLQRHPAKPFLLHVDFLRVSAKDKLRTNVPLHFVNEETSVGVKAGGSVSHHITDVEVSCLPGNLPEYIEVDMAALELGGHIQLSDLVLPEGVELVALITGGDDLPVVSIHSGQSGTEEEGEAEEGGEAEETPVE</sequence>
<feature type="domain" description="Large ribosomal subunit protein bL25 beta" evidence="8">
    <location>
        <begin position="102"/>
        <end position="188"/>
    </location>
</feature>
<evidence type="ECO:0000256" key="1">
    <source>
        <dbReference type="ARBA" id="ARBA00022730"/>
    </source>
</evidence>
<feature type="region of interest" description="Disordered" evidence="6">
    <location>
        <begin position="187"/>
        <end position="212"/>
    </location>
</feature>
<dbReference type="GO" id="GO:0006412">
    <property type="term" value="P:translation"/>
    <property type="evidence" value="ECO:0007669"/>
    <property type="project" value="UniProtKB-UniRule"/>
</dbReference>
<dbReference type="Pfam" id="PF14693">
    <property type="entry name" value="Ribosomal_TL5_C"/>
    <property type="match status" value="1"/>
</dbReference>
<gene>
    <name evidence="5" type="primary">rplY</name>
    <name evidence="5" type="synonym">ctc</name>
    <name evidence="9" type="ORF">ENI96_11965</name>
</gene>
<feature type="domain" description="Large ribosomal subunit protein bL25 L25" evidence="7">
    <location>
        <begin position="7"/>
        <end position="94"/>
    </location>
</feature>
<evidence type="ECO:0000256" key="4">
    <source>
        <dbReference type="ARBA" id="ARBA00023274"/>
    </source>
</evidence>
<dbReference type="NCBIfam" id="TIGR00731">
    <property type="entry name" value="bL25_bact_ctc"/>
    <property type="match status" value="1"/>
</dbReference>
<evidence type="ECO:0000256" key="5">
    <source>
        <dbReference type="HAMAP-Rule" id="MF_01334"/>
    </source>
</evidence>
<evidence type="ECO:0000259" key="8">
    <source>
        <dbReference type="Pfam" id="PF14693"/>
    </source>
</evidence>
<accession>A0A831W6C5</accession>
<evidence type="ECO:0000313" key="9">
    <source>
        <dbReference type="EMBL" id="HEB97128.1"/>
    </source>
</evidence>
<comment type="similarity">
    <text evidence="5">Belongs to the bacterial ribosomal protein bL25 family. CTC subfamily.</text>
</comment>
<dbReference type="Gene3D" id="2.170.120.20">
    <property type="entry name" value="Ribosomal protein L25, beta domain"/>
    <property type="match status" value="1"/>
</dbReference>
<dbReference type="HAMAP" id="MF_01334">
    <property type="entry name" value="Ribosomal_bL25_CTC"/>
    <property type="match status" value="1"/>
</dbReference>
<dbReference type="InterPro" id="IPR020930">
    <property type="entry name" value="Ribosomal_uL5_bac-type"/>
</dbReference>
<evidence type="ECO:0000256" key="3">
    <source>
        <dbReference type="ARBA" id="ARBA00022980"/>
    </source>
</evidence>
<dbReference type="NCBIfam" id="NF004128">
    <property type="entry name" value="PRK05618.1-2"/>
    <property type="match status" value="1"/>
</dbReference>
<organism evidence="9">
    <name type="scientific">Sedimenticola thiotaurini</name>
    <dbReference type="NCBI Taxonomy" id="1543721"/>
    <lineage>
        <taxon>Bacteria</taxon>
        <taxon>Pseudomonadati</taxon>
        <taxon>Pseudomonadota</taxon>
        <taxon>Gammaproteobacteria</taxon>
        <taxon>Chromatiales</taxon>
        <taxon>Sedimenticolaceae</taxon>
        <taxon>Sedimenticola</taxon>
    </lineage>
</organism>
<comment type="function">
    <text evidence="5">This is one of the proteins that binds to the 5S RNA in the ribosome where it forms part of the central protuberance.</text>
</comment>
<name>A0A831W6C5_9GAMM</name>
<comment type="caution">
    <text evidence="9">The sequence shown here is derived from an EMBL/GenBank/DDBJ whole genome shotgun (WGS) entry which is preliminary data.</text>
</comment>
<dbReference type="PANTHER" id="PTHR33284:SF1">
    <property type="entry name" value="RIBOSOMAL PROTEIN L25_GLN-TRNA SYNTHETASE, ANTI-CODON-BINDING DOMAIN-CONTAINING PROTEIN"/>
    <property type="match status" value="1"/>
</dbReference>
<dbReference type="GO" id="GO:0022625">
    <property type="term" value="C:cytosolic large ribosomal subunit"/>
    <property type="evidence" value="ECO:0007669"/>
    <property type="project" value="TreeGrafter"/>
</dbReference>
<dbReference type="InterPro" id="IPR029751">
    <property type="entry name" value="Ribosomal_L25_dom"/>
</dbReference>
<dbReference type="NCBIfam" id="NF004130">
    <property type="entry name" value="PRK05618.1-5"/>
    <property type="match status" value="1"/>
</dbReference>
<evidence type="ECO:0000256" key="2">
    <source>
        <dbReference type="ARBA" id="ARBA00022884"/>
    </source>
</evidence>
<feature type="compositionally biased region" description="Acidic residues" evidence="6">
    <location>
        <begin position="194"/>
        <end position="212"/>
    </location>
</feature>
<dbReference type="HAMAP" id="MF_01336">
    <property type="entry name" value="Ribosomal_bL25"/>
    <property type="match status" value="1"/>
</dbReference>
<dbReference type="CDD" id="cd00495">
    <property type="entry name" value="Ribosomal_L25_TL5_CTC"/>
    <property type="match status" value="1"/>
</dbReference>
<dbReference type="InterPro" id="IPR020056">
    <property type="entry name" value="Rbsml_bL25/Gln-tRNA_synth_N"/>
</dbReference>
<dbReference type="InterPro" id="IPR011035">
    <property type="entry name" value="Ribosomal_bL25/Gln-tRNA_synth"/>
</dbReference>
<dbReference type="InterPro" id="IPR001021">
    <property type="entry name" value="Ribosomal_bL25_long"/>
</dbReference>
<dbReference type="Gene3D" id="2.40.240.10">
    <property type="entry name" value="Ribosomal Protein L25, Chain P"/>
    <property type="match status" value="1"/>
</dbReference>
<dbReference type="InterPro" id="IPR020055">
    <property type="entry name" value="Ribosomal_bL25_short"/>
</dbReference>
<dbReference type="GO" id="GO:0008097">
    <property type="term" value="F:5S rRNA binding"/>
    <property type="evidence" value="ECO:0007669"/>
    <property type="project" value="InterPro"/>
</dbReference>
<dbReference type="PANTHER" id="PTHR33284">
    <property type="entry name" value="RIBOSOMAL PROTEIN L25/GLN-TRNA SYNTHETASE, ANTI-CODON-BINDING DOMAIN-CONTAINING PROTEIN"/>
    <property type="match status" value="1"/>
</dbReference>
<dbReference type="InterPro" id="IPR037121">
    <property type="entry name" value="Ribosomal_bL25_C"/>
</dbReference>
<dbReference type="EMBL" id="DRKP01000145">
    <property type="protein sequence ID" value="HEB97128.1"/>
    <property type="molecule type" value="Genomic_DNA"/>
</dbReference>
<keyword evidence="3 5" id="KW-0689">Ribosomal protein</keyword>
<keyword evidence="1 5" id="KW-0699">rRNA-binding</keyword>
<dbReference type="NCBIfam" id="NF004612">
    <property type="entry name" value="PRK05943.1"/>
    <property type="match status" value="1"/>
</dbReference>
<dbReference type="SUPFAM" id="SSF50715">
    <property type="entry name" value="Ribosomal protein L25-like"/>
    <property type="match status" value="1"/>
</dbReference>
<dbReference type="Pfam" id="PF01386">
    <property type="entry name" value="Ribosomal_L25p"/>
    <property type="match status" value="1"/>
</dbReference>
<protein>
    <recommendedName>
        <fullName evidence="5">Large ribosomal subunit protein bL25</fullName>
    </recommendedName>
    <alternativeName>
        <fullName evidence="5">General stress protein CTC</fullName>
    </alternativeName>
</protein>
<dbReference type="InterPro" id="IPR020057">
    <property type="entry name" value="Ribosomal_bL25_b-dom"/>
</dbReference>
<proteinExistence type="inferred from homology"/>
<evidence type="ECO:0000259" key="7">
    <source>
        <dbReference type="Pfam" id="PF01386"/>
    </source>
</evidence>
<reference evidence="9" key="1">
    <citation type="journal article" date="2020" name="mSystems">
        <title>Genome- and Community-Level Interaction Insights into Carbon Utilization and Element Cycling Functions of Hydrothermarchaeota in Hydrothermal Sediment.</title>
        <authorList>
            <person name="Zhou Z."/>
            <person name="Liu Y."/>
            <person name="Xu W."/>
            <person name="Pan J."/>
            <person name="Luo Z.H."/>
            <person name="Li M."/>
        </authorList>
    </citation>
    <scope>NUCLEOTIDE SEQUENCE [LARGE SCALE GENOMIC DNA]</scope>
    <source>
        <strain evidence="9">HyVt-443</strain>
    </source>
</reference>